<dbReference type="InterPro" id="IPR005097">
    <property type="entry name" value="Sacchrp_dh_NADP-bd"/>
</dbReference>
<dbReference type="PANTHER" id="PTHR12286:SF5">
    <property type="entry name" value="SACCHAROPINE DEHYDROGENASE-LIKE OXIDOREDUCTASE"/>
    <property type="match status" value="1"/>
</dbReference>
<dbReference type="Pfam" id="PF00188">
    <property type="entry name" value="CAP"/>
    <property type="match status" value="1"/>
</dbReference>
<dbReference type="AlphaFoldDB" id="A0AAE9F3G0"/>
<gene>
    <name evidence="9" type="ORF">L5515_006958</name>
</gene>
<protein>
    <recommendedName>
        <fullName evidence="8">SCP domain-containing protein</fullName>
    </recommendedName>
</protein>
<dbReference type="InterPro" id="IPR035940">
    <property type="entry name" value="CAP_sf"/>
</dbReference>
<dbReference type="SMART" id="SM00198">
    <property type="entry name" value="SCP"/>
    <property type="match status" value="1"/>
</dbReference>
<dbReference type="InterPro" id="IPR001283">
    <property type="entry name" value="CRISP-related"/>
</dbReference>
<dbReference type="InterPro" id="IPR051276">
    <property type="entry name" value="Saccharopine_DH-like_oxidrdct"/>
</dbReference>
<keyword evidence="7" id="KW-1133">Transmembrane helix</keyword>
<dbReference type="CDD" id="cd05380">
    <property type="entry name" value="CAP_euk"/>
    <property type="match status" value="1"/>
</dbReference>
<evidence type="ECO:0000313" key="10">
    <source>
        <dbReference type="Proteomes" id="UP000829354"/>
    </source>
</evidence>
<reference evidence="9 10" key="1">
    <citation type="submission" date="2022-04" db="EMBL/GenBank/DDBJ databases">
        <title>Chromosome-level reference genomes for two strains of Caenorhabditis briggsae: an improved platform for comparative genomics.</title>
        <authorList>
            <person name="Stevens L."/>
            <person name="Andersen E."/>
        </authorList>
    </citation>
    <scope>NUCLEOTIDE SEQUENCE [LARGE SCALE GENOMIC DNA]</scope>
    <source>
        <strain evidence="9">VX34</strain>
        <tissue evidence="9">Whole-organism</tissue>
    </source>
</reference>
<organism evidence="9 10">
    <name type="scientific">Caenorhabditis briggsae</name>
    <dbReference type="NCBI Taxonomy" id="6238"/>
    <lineage>
        <taxon>Eukaryota</taxon>
        <taxon>Metazoa</taxon>
        <taxon>Ecdysozoa</taxon>
        <taxon>Nematoda</taxon>
        <taxon>Chromadorea</taxon>
        <taxon>Rhabditida</taxon>
        <taxon>Rhabditina</taxon>
        <taxon>Rhabditomorpha</taxon>
        <taxon>Rhabditoidea</taxon>
        <taxon>Rhabditidae</taxon>
        <taxon>Peloderinae</taxon>
        <taxon>Caenorhabditis</taxon>
    </lineage>
</organism>
<evidence type="ECO:0000256" key="4">
    <source>
        <dbReference type="ARBA" id="ARBA00022679"/>
    </source>
</evidence>
<keyword evidence="4" id="KW-0808">Transferase</keyword>
<keyword evidence="5 7" id="KW-0472">Membrane</keyword>
<evidence type="ECO:0000256" key="3">
    <source>
        <dbReference type="ARBA" id="ARBA00022676"/>
    </source>
</evidence>
<dbReference type="EMBL" id="CP092624">
    <property type="protein sequence ID" value="UMM33498.1"/>
    <property type="molecule type" value="Genomic_DNA"/>
</dbReference>
<dbReference type="SUPFAM" id="SSF51735">
    <property type="entry name" value="NAD(P)-binding Rossmann-fold domains"/>
    <property type="match status" value="1"/>
</dbReference>
<dbReference type="PRINTS" id="PR00837">
    <property type="entry name" value="V5TPXLIKE"/>
</dbReference>
<dbReference type="GO" id="GO:0016757">
    <property type="term" value="F:glycosyltransferase activity"/>
    <property type="evidence" value="ECO:0007669"/>
    <property type="project" value="UniProtKB-KW"/>
</dbReference>
<evidence type="ECO:0000256" key="6">
    <source>
        <dbReference type="ARBA" id="ARBA00038048"/>
    </source>
</evidence>
<keyword evidence="10" id="KW-1185">Reference proteome</keyword>
<sequence length="976" mass="110187">MRKLKWDDSLAASAQNYSNTCPDRLSAPSRDGENVFFATSSNGQDSVDYYGDRASEIWKSEFENRGWNSTKMDDNAFNSGIKEATQMVWAETHLIGCGVSVCPKDNRFKYVVVCHYEEPGNKKDANIYEEGTTCSNCPENFGCDNNTGLCILLGNNALALVMSINLGKSDGIDVQAGKQINDLKIAIYGNNGTSSVVHDAYLMRVTPHNFCEMITVFASVSLMPKLKLARLVSDDGSTEIPFSIPSYGKHDVVTCFSPIYVYEQWQNFLLAVHIYKKFGAFMHIYLISCITSIFKLMQRYEAAGYMRIQPWNRVNFPHVPPQVVDPFVGIEFQNQAAAHTDCLLRYKEAAQFVMFLDLDNIIIPRIAPTYVEEFQRLTLDKPRIAYLVYDQENYAVVAPRKGRAFSVESMLNSLRYTREKPTISRVIADTRYVNYTWIYPNSYSIGSDYYKVTENTITHLDDVKWRSYHKYQQQAMYLNSNDALISAEDVIKIEKDFLTMIDQHGVRDLLPELPERYHFTNNLSKCLNDNYYHLLKHGNVGKIRCPGPQVMSRYDVVVYGASGFTGAYVVEYLVNSEQFEGLSFAVAGRSEKKLREVLRNVSQRTGKDVSGAAVLIADSSDERSLNEMARQAKVVINAVGPYRLYGEGVVKAAVENGASHVDISGEPAWIEKMQQKYAEEAKKQGVYVVSACGWDSIPADLGVNFLKKNFNGDLNHVESFVQLLTGPSGYSFNAGTYQTLILGLNGAATDKLGAVRKQIMPEKIVRGEVKVPKRPTLWEIKEKELNGVAVPFPGADKSIINRSQYYDATVRHTRPIHMETYIRLSSQFYGYLIALWIMFLSIFVKYPFTRRILQQYPDQCSFYMFKNSGPTTEQMKEASFVYWFFGYGYKETLPMDQQHQGKPNRKVVATCKGPDAGYIATSGCVLSAALALIRDKDNLPKEGGVYTTAAAFGDSKIYDYLASFGITYQLESEYDL</sequence>
<dbReference type="FunFam" id="3.40.33.10:FF:000086">
    <property type="entry name" value="Protein CBG01185"/>
    <property type="match status" value="1"/>
</dbReference>
<feature type="transmembrane region" description="Helical" evidence="7">
    <location>
        <begin position="828"/>
        <end position="848"/>
    </location>
</feature>
<evidence type="ECO:0000256" key="7">
    <source>
        <dbReference type="SAM" id="Phobius"/>
    </source>
</evidence>
<dbReference type="GO" id="GO:0016020">
    <property type="term" value="C:membrane"/>
    <property type="evidence" value="ECO:0007669"/>
    <property type="project" value="UniProtKB-SubCell"/>
</dbReference>
<dbReference type="Proteomes" id="UP000829354">
    <property type="component" value="Chromosome V"/>
</dbReference>
<dbReference type="FunFam" id="3.40.50.720:FF:000178">
    <property type="entry name" value="Saccharopine dehydrogenase-like oxidoreductase"/>
    <property type="match status" value="1"/>
</dbReference>
<dbReference type="Gene3D" id="3.40.50.720">
    <property type="entry name" value="NAD(P)-binding Rossmann-like Domain"/>
    <property type="match status" value="1"/>
</dbReference>
<evidence type="ECO:0000313" key="9">
    <source>
        <dbReference type="EMBL" id="UMM33498.1"/>
    </source>
</evidence>
<dbReference type="Gene3D" id="3.40.33.10">
    <property type="entry name" value="CAP"/>
    <property type="match status" value="1"/>
</dbReference>
<dbReference type="SUPFAM" id="SSF55797">
    <property type="entry name" value="PR-1-like"/>
    <property type="match status" value="1"/>
</dbReference>
<dbReference type="InterPro" id="IPR036291">
    <property type="entry name" value="NAD(P)-bd_dom_sf"/>
</dbReference>
<feature type="domain" description="SCP" evidence="8">
    <location>
        <begin position="1"/>
        <end position="124"/>
    </location>
</feature>
<comment type="similarity">
    <text evidence="2">Belongs to the glycosyltransferase 92 family.</text>
</comment>
<evidence type="ECO:0000259" key="8">
    <source>
        <dbReference type="SMART" id="SM00198"/>
    </source>
</evidence>
<dbReference type="Pfam" id="PF03435">
    <property type="entry name" value="Sacchrp_dh_NADP"/>
    <property type="match status" value="1"/>
</dbReference>
<comment type="similarity">
    <text evidence="6">Belongs to the saccharopine dehydrogenase family.</text>
</comment>
<evidence type="ECO:0000256" key="2">
    <source>
        <dbReference type="ARBA" id="ARBA00007647"/>
    </source>
</evidence>
<keyword evidence="3" id="KW-0328">Glycosyltransferase</keyword>
<dbReference type="PANTHER" id="PTHR12286">
    <property type="entry name" value="SACCHAROPINE DEHYDROGENASE-LIKE OXIDOREDUCTASE"/>
    <property type="match status" value="1"/>
</dbReference>
<comment type="subcellular location">
    <subcellularLocation>
        <location evidence="1">Membrane</location>
        <topology evidence="1">Single-pass membrane protein</topology>
    </subcellularLocation>
</comment>
<name>A0AAE9F3G0_CAEBR</name>
<dbReference type="InterPro" id="IPR014044">
    <property type="entry name" value="CAP_dom"/>
</dbReference>
<dbReference type="Pfam" id="PF01697">
    <property type="entry name" value="Glyco_transf_92"/>
    <property type="match status" value="1"/>
</dbReference>
<proteinExistence type="inferred from homology"/>
<keyword evidence="7" id="KW-0812">Transmembrane</keyword>
<dbReference type="InterPro" id="IPR008166">
    <property type="entry name" value="Glyco_transf_92"/>
</dbReference>
<accession>A0AAE9F3G0</accession>
<evidence type="ECO:0000256" key="5">
    <source>
        <dbReference type="ARBA" id="ARBA00023136"/>
    </source>
</evidence>
<evidence type="ECO:0000256" key="1">
    <source>
        <dbReference type="ARBA" id="ARBA00004167"/>
    </source>
</evidence>